<reference evidence="1" key="1">
    <citation type="submission" date="2020-11" db="EMBL/GenBank/DDBJ databases">
        <title>Carbohydrate-dependent, anaerobic sulfur respiration: A novel catabolism in halophilic archaea.</title>
        <authorList>
            <person name="Sorokin D.Y."/>
            <person name="Messina E."/>
            <person name="Smedile F."/>
            <person name="La Cono V."/>
            <person name="Hallsworth J.E."/>
            <person name="Yakimov M.M."/>
        </authorList>
    </citation>
    <scope>NUCLEOTIDE SEQUENCE</scope>
    <source>
        <strain evidence="1">HSR12-1</strain>
    </source>
</reference>
<keyword evidence="1" id="KW-0540">Nuclease</keyword>
<keyword evidence="1" id="KW-0255">Endonuclease</keyword>
<protein>
    <submittedName>
        <fullName evidence="1">LAGLIDADG family endonuclease</fullName>
    </submittedName>
</protein>
<dbReference type="Proteomes" id="UP000663525">
    <property type="component" value="Chromosome"/>
</dbReference>
<organism evidence="1 2">
    <name type="scientific">Halapricum desulfuricans</name>
    <dbReference type="NCBI Taxonomy" id="2841257"/>
    <lineage>
        <taxon>Archaea</taxon>
        <taxon>Methanobacteriati</taxon>
        <taxon>Methanobacteriota</taxon>
        <taxon>Stenosarchaea group</taxon>
        <taxon>Halobacteria</taxon>
        <taxon>Halobacteriales</taxon>
        <taxon>Haloarculaceae</taxon>
        <taxon>Halapricum</taxon>
    </lineage>
</organism>
<evidence type="ECO:0000313" key="1">
    <source>
        <dbReference type="EMBL" id="QSG06353.1"/>
    </source>
</evidence>
<keyword evidence="1" id="KW-0378">Hydrolase</keyword>
<name>A0A897N528_9EURY</name>
<dbReference type="AlphaFoldDB" id="A0A897N528"/>
<gene>
    <name evidence="1" type="ORF">HSR121_2021</name>
</gene>
<dbReference type="EMBL" id="CP064787">
    <property type="protein sequence ID" value="QSG06353.1"/>
    <property type="molecule type" value="Genomic_DNA"/>
</dbReference>
<evidence type="ECO:0000313" key="2">
    <source>
        <dbReference type="Proteomes" id="UP000663525"/>
    </source>
</evidence>
<accession>A0A897N528</accession>
<sequence>MIARSEPVEVLLKHLLPGLELGKHSDEDGFIELMGYVDEIRKHTASSGDPKYDQDYFRTEFGR</sequence>
<proteinExistence type="predicted"/>
<dbReference type="GO" id="GO:0004519">
    <property type="term" value="F:endonuclease activity"/>
    <property type="evidence" value="ECO:0007669"/>
    <property type="project" value="UniProtKB-KW"/>
</dbReference>